<comment type="caution">
    <text evidence="2">The sequence shown here is derived from an EMBL/GenBank/DDBJ whole genome shotgun (WGS) entry which is preliminary data.</text>
</comment>
<dbReference type="Proteomes" id="UP000554482">
    <property type="component" value="Unassembled WGS sequence"/>
</dbReference>
<dbReference type="OrthoDB" id="1707024at2759"/>
<dbReference type="InterPro" id="IPR047252">
    <property type="entry name" value="TP53BP1-like"/>
</dbReference>
<feature type="region of interest" description="Disordered" evidence="1">
    <location>
        <begin position="26"/>
        <end position="45"/>
    </location>
</feature>
<evidence type="ECO:0000256" key="1">
    <source>
        <dbReference type="SAM" id="MobiDB-lite"/>
    </source>
</evidence>
<proteinExistence type="predicted"/>
<accession>A0A7J6WHI2</accession>
<organism evidence="2 3">
    <name type="scientific">Thalictrum thalictroides</name>
    <name type="common">Rue-anemone</name>
    <name type="synonym">Anemone thalictroides</name>
    <dbReference type="NCBI Taxonomy" id="46969"/>
    <lineage>
        <taxon>Eukaryota</taxon>
        <taxon>Viridiplantae</taxon>
        <taxon>Streptophyta</taxon>
        <taxon>Embryophyta</taxon>
        <taxon>Tracheophyta</taxon>
        <taxon>Spermatophyta</taxon>
        <taxon>Magnoliopsida</taxon>
        <taxon>Ranunculales</taxon>
        <taxon>Ranunculaceae</taxon>
        <taxon>Thalictroideae</taxon>
        <taxon>Thalictrum</taxon>
    </lineage>
</organism>
<feature type="compositionally biased region" description="Polar residues" evidence="1">
    <location>
        <begin position="36"/>
        <end position="45"/>
    </location>
</feature>
<dbReference type="PANTHER" id="PTHR15321:SF3">
    <property type="entry name" value="TP53-BINDING PROTEIN 1"/>
    <property type="match status" value="1"/>
</dbReference>
<feature type="region of interest" description="Disordered" evidence="1">
    <location>
        <begin position="154"/>
        <end position="180"/>
    </location>
</feature>
<dbReference type="EMBL" id="JABWDY010016089">
    <property type="protein sequence ID" value="KAF5196358.1"/>
    <property type="molecule type" value="Genomic_DNA"/>
</dbReference>
<name>A0A7J6WHI2_THATH</name>
<feature type="compositionally biased region" description="Basic residues" evidence="1">
    <location>
        <begin position="157"/>
        <end position="168"/>
    </location>
</feature>
<sequence length="294" mass="31944">MTTSPGFRPPHFSEDIAWLPEWLQPHQETSGDHHTNGTQTPSNTQTCKVQGKIACETDVNLFARKDAGYNNCQLFLSGSDNSPAGMTPSGNVLHLYLHLSSNGVSQYTQSPVYTALPKERDESNGNPSMKPLLETSGCPQDQSVQNSMEVNNSMSHGHIKSNSRRFVKSRSSSLPTDNNISGKKHKIEVNCSNQLNVDITNSVELCIAASEALVVSETVNSVSASEVLPASAVLEVALNVKQARRKLCPIRLENISNCVADVVDETDLLQDLDEDSMADAYEDVGLSQSSCNYS</sequence>
<evidence type="ECO:0000313" key="2">
    <source>
        <dbReference type="EMBL" id="KAF5196358.1"/>
    </source>
</evidence>
<dbReference type="GO" id="GO:0042393">
    <property type="term" value="F:histone binding"/>
    <property type="evidence" value="ECO:0007669"/>
    <property type="project" value="TreeGrafter"/>
</dbReference>
<reference evidence="2 3" key="1">
    <citation type="submission" date="2020-06" db="EMBL/GenBank/DDBJ databases">
        <title>Transcriptomic and genomic resources for Thalictrum thalictroides and T. hernandezii: Facilitating candidate gene discovery in an emerging model plant lineage.</title>
        <authorList>
            <person name="Arias T."/>
            <person name="Riano-Pachon D.M."/>
            <person name="Di Stilio V.S."/>
        </authorList>
    </citation>
    <scope>NUCLEOTIDE SEQUENCE [LARGE SCALE GENOMIC DNA]</scope>
    <source>
        <strain evidence="3">cv. WT478/WT964</strain>
        <tissue evidence="2">Leaves</tissue>
    </source>
</reference>
<protein>
    <submittedName>
        <fullName evidence="2">Uncharacterized protein</fullName>
    </submittedName>
</protein>
<dbReference type="GO" id="GO:0005634">
    <property type="term" value="C:nucleus"/>
    <property type="evidence" value="ECO:0007669"/>
    <property type="project" value="TreeGrafter"/>
</dbReference>
<keyword evidence="3" id="KW-1185">Reference proteome</keyword>
<dbReference type="GO" id="GO:0045944">
    <property type="term" value="P:positive regulation of transcription by RNA polymerase II"/>
    <property type="evidence" value="ECO:0007669"/>
    <property type="project" value="TreeGrafter"/>
</dbReference>
<feature type="compositionally biased region" description="Polar residues" evidence="1">
    <location>
        <begin position="169"/>
        <end position="180"/>
    </location>
</feature>
<dbReference type="PANTHER" id="PTHR15321">
    <property type="entry name" value="TUMOR SUPPRESSOR P53-BINDING PROTEIN 1"/>
    <property type="match status" value="1"/>
</dbReference>
<evidence type="ECO:0000313" key="3">
    <source>
        <dbReference type="Proteomes" id="UP000554482"/>
    </source>
</evidence>
<gene>
    <name evidence="2" type="ORF">FRX31_014053</name>
</gene>
<dbReference type="GO" id="GO:0000077">
    <property type="term" value="P:DNA damage checkpoint signaling"/>
    <property type="evidence" value="ECO:0007669"/>
    <property type="project" value="TreeGrafter"/>
</dbReference>
<dbReference type="AlphaFoldDB" id="A0A7J6WHI2"/>